<dbReference type="InterPro" id="IPR018060">
    <property type="entry name" value="HTH_AraC"/>
</dbReference>
<dbReference type="RefSeq" id="WP_310099835.1">
    <property type="nucleotide sequence ID" value="NZ_JAVDUU010000004.1"/>
</dbReference>
<evidence type="ECO:0000313" key="5">
    <source>
        <dbReference type="EMBL" id="MDR6944205.1"/>
    </source>
</evidence>
<name>A0ABU1TH96_9SPHI</name>
<proteinExistence type="predicted"/>
<organism evidence="5 6">
    <name type="scientific">Mucilaginibacter pocheonensis</name>
    <dbReference type="NCBI Taxonomy" id="398050"/>
    <lineage>
        <taxon>Bacteria</taxon>
        <taxon>Pseudomonadati</taxon>
        <taxon>Bacteroidota</taxon>
        <taxon>Sphingobacteriia</taxon>
        <taxon>Sphingobacteriales</taxon>
        <taxon>Sphingobacteriaceae</taxon>
        <taxon>Mucilaginibacter</taxon>
    </lineage>
</organism>
<dbReference type="PANTHER" id="PTHR43280:SF32">
    <property type="entry name" value="TRANSCRIPTIONAL REGULATORY PROTEIN"/>
    <property type="match status" value="1"/>
</dbReference>
<dbReference type="Gene3D" id="1.10.10.60">
    <property type="entry name" value="Homeodomain-like"/>
    <property type="match status" value="1"/>
</dbReference>
<evidence type="ECO:0000313" key="6">
    <source>
        <dbReference type="Proteomes" id="UP001247620"/>
    </source>
</evidence>
<dbReference type="SUPFAM" id="SSF46689">
    <property type="entry name" value="Homeodomain-like"/>
    <property type="match status" value="1"/>
</dbReference>
<dbReference type="Proteomes" id="UP001247620">
    <property type="component" value="Unassembled WGS sequence"/>
</dbReference>
<keyword evidence="3" id="KW-0804">Transcription</keyword>
<evidence type="ECO:0000256" key="2">
    <source>
        <dbReference type="ARBA" id="ARBA00023125"/>
    </source>
</evidence>
<evidence type="ECO:0000259" key="4">
    <source>
        <dbReference type="PROSITE" id="PS01124"/>
    </source>
</evidence>
<keyword evidence="1" id="KW-0805">Transcription regulation</keyword>
<evidence type="ECO:0000256" key="1">
    <source>
        <dbReference type="ARBA" id="ARBA00023015"/>
    </source>
</evidence>
<dbReference type="SMART" id="SM00342">
    <property type="entry name" value="HTH_ARAC"/>
    <property type="match status" value="1"/>
</dbReference>
<dbReference type="Pfam" id="PF12833">
    <property type="entry name" value="HTH_18"/>
    <property type="match status" value="1"/>
</dbReference>
<dbReference type="EMBL" id="JAVDUU010000004">
    <property type="protein sequence ID" value="MDR6944205.1"/>
    <property type="molecule type" value="Genomic_DNA"/>
</dbReference>
<reference evidence="5 6" key="1">
    <citation type="submission" date="2023-07" db="EMBL/GenBank/DDBJ databases">
        <title>Sorghum-associated microbial communities from plants grown in Nebraska, USA.</title>
        <authorList>
            <person name="Schachtman D."/>
        </authorList>
    </citation>
    <scope>NUCLEOTIDE SEQUENCE [LARGE SCALE GENOMIC DNA]</scope>
    <source>
        <strain evidence="5 6">3262</strain>
    </source>
</reference>
<gene>
    <name evidence="5" type="ORF">J2W55_004065</name>
</gene>
<protein>
    <submittedName>
        <fullName evidence="5">AraC-like DNA-binding protein</fullName>
    </submittedName>
</protein>
<accession>A0ABU1TH96</accession>
<keyword evidence="2" id="KW-0238">DNA-binding</keyword>
<dbReference type="InterPro" id="IPR009057">
    <property type="entry name" value="Homeodomain-like_sf"/>
</dbReference>
<sequence>MAQYIFNSVSDFHAVMKLKKPTHPLVSVVRLEDIKPEASLGLEQIVFNFHTIFLKRNFEGRVKYGQKYYDFDNGTMSFYAPKQLVNLEGVQPAKVDGWMLVIHPDFLYGYPLAKKIKEYGFFDYATHEALHLSEAEDSIIAGLMENLQKEIVERIDSHTQDVLIGHIDLLLSYCNRFYTRQFLTRKKVSSDMLLKFETILKEYFTEEKTGTSGLPTVQYFADQLFVSANYLNDMLKHLTGQTTQQHLHNYLIEQAKELLTTTNLSVNEIAYHLGFEYPQSFSKLFKKKTLTTPLKFKQSFN</sequence>
<keyword evidence="6" id="KW-1185">Reference proteome</keyword>
<comment type="caution">
    <text evidence="5">The sequence shown here is derived from an EMBL/GenBank/DDBJ whole genome shotgun (WGS) entry which is preliminary data.</text>
</comment>
<dbReference type="PROSITE" id="PS01124">
    <property type="entry name" value="HTH_ARAC_FAMILY_2"/>
    <property type="match status" value="1"/>
</dbReference>
<dbReference type="PANTHER" id="PTHR43280">
    <property type="entry name" value="ARAC-FAMILY TRANSCRIPTIONAL REGULATOR"/>
    <property type="match status" value="1"/>
</dbReference>
<feature type="domain" description="HTH araC/xylS-type" evidence="4">
    <location>
        <begin position="194"/>
        <end position="299"/>
    </location>
</feature>
<evidence type="ECO:0000256" key="3">
    <source>
        <dbReference type="ARBA" id="ARBA00023163"/>
    </source>
</evidence>